<dbReference type="AlphaFoldDB" id="A0A0Q9W000"/>
<feature type="region of interest" description="Disordered" evidence="1">
    <location>
        <begin position="267"/>
        <end position="396"/>
    </location>
</feature>
<feature type="region of interest" description="Disordered" evidence="1">
    <location>
        <begin position="199"/>
        <end position="225"/>
    </location>
</feature>
<organism evidence="2 3">
    <name type="scientific">Drosophila virilis</name>
    <name type="common">Fruit fly</name>
    <dbReference type="NCBI Taxonomy" id="7244"/>
    <lineage>
        <taxon>Eukaryota</taxon>
        <taxon>Metazoa</taxon>
        <taxon>Ecdysozoa</taxon>
        <taxon>Arthropoda</taxon>
        <taxon>Hexapoda</taxon>
        <taxon>Insecta</taxon>
        <taxon>Pterygota</taxon>
        <taxon>Neoptera</taxon>
        <taxon>Endopterygota</taxon>
        <taxon>Diptera</taxon>
        <taxon>Brachycera</taxon>
        <taxon>Muscomorpha</taxon>
        <taxon>Ephydroidea</taxon>
        <taxon>Drosophilidae</taxon>
        <taxon>Drosophila</taxon>
    </lineage>
</organism>
<keyword evidence="3" id="KW-1185">Reference proteome</keyword>
<evidence type="ECO:0000313" key="2">
    <source>
        <dbReference type="EMBL" id="KRF78242.1"/>
    </source>
</evidence>
<reference evidence="2 3" key="1">
    <citation type="journal article" date="2007" name="Nature">
        <title>Evolution of genes and genomes on the Drosophila phylogeny.</title>
        <authorList>
            <consortium name="Drosophila 12 Genomes Consortium"/>
            <person name="Clark A.G."/>
            <person name="Eisen M.B."/>
            <person name="Smith D.R."/>
            <person name="Bergman C.M."/>
            <person name="Oliver B."/>
            <person name="Markow T.A."/>
            <person name="Kaufman T.C."/>
            <person name="Kellis M."/>
            <person name="Gelbart W."/>
            <person name="Iyer V.N."/>
            <person name="Pollard D.A."/>
            <person name="Sackton T.B."/>
            <person name="Larracuente A.M."/>
            <person name="Singh N.D."/>
            <person name="Abad J.P."/>
            <person name="Abt D.N."/>
            <person name="Adryan B."/>
            <person name="Aguade M."/>
            <person name="Akashi H."/>
            <person name="Anderson W.W."/>
            <person name="Aquadro C.F."/>
            <person name="Ardell D.H."/>
            <person name="Arguello R."/>
            <person name="Artieri C.G."/>
            <person name="Barbash D.A."/>
            <person name="Barker D."/>
            <person name="Barsanti P."/>
            <person name="Batterham P."/>
            <person name="Batzoglou S."/>
            <person name="Begun D."/>
            <person name="Bhutkar A."/>
            <person name="Blanco E."/>
            <person name="Bosak S.A."/>
            <person name="Bradley R.K."/>
            <person name="Brand A.D."/>
            <person name="Brent M.R."/>
            <person name="Brooks A.N."/>
            <person name="Brown R.H."/>
            <person name="Butlin R.K."/>
            <person name="Caggese C."/>
            <person name="Calvi B.R."/>
            <person name="Bernardo de Carvalho A."/>
            <person name="Caspi A."/>
            <person name="Castrezana S."/>
            <person name="Celniker S.E."/>
            <person name="Chang J.L."/>
            <person name="Chapple C."/>
            <person name="Chatterji S."/>
            <person name="Chinwalla A."/>
            <person name="Civetta A."/>
            <person name="Clifton S.W."/>
            <person name="Comeron J.M."/>
            <person name="Costello J.C."/>
            <person name="Coyne J.A."/>
            <person name="Daub J."/>
            <person name="David R.G."/>
            <person name="Delcher A.L."/>
            <person name="Delehaunty K."/>
            <person name="Do C.B."/>
            <person name="Ebling H."/>
            <person name="Edwards K."/>
            <person name="Eickbush T."/>
            <person name="Evans J.D."/>
            <person name="Filipski A."/>
            <person name="Findeiss S."/>
            <person name="Freyhult E."/>
            <person name="Fulton L."/>
            <person name="Fulton R."/>
            <person name="Garcia A.C."/>
            <person name="Gardiner A."/>
            <person name="Garfield D.A."/>
            <person name="Garvin B.E."/>
            <person name="Gibson G."/>
            <person name="Gilbert D."/>
            <person name="Gnerre S."/>
            <person name="Godfrey J."/>
            <person name="Good R."/>
            <person name="Gotea V."/>
            <person name="Gravely B."/>
            <person name="Greenberg A.J."/>
            <person name="Griffiths-Jones S."/>
            <person name="Gross S."/>
            <person name="Guigo R."/>
            <person name="Gustafson E.A."/>
            <person name="Haerty W."/>
            <person name="Hahn M.W."/>
            <person name="Halligan D.L."/>
            <person name="Halpern A.L."/>
            <person name="Halter G.M."/>
            <person name="Han M.V."/>
            <person name="Heger A."/>
            <person name="Hillier L."/>
            <person name="Hinrichs A.S."/>
            <person name="Holmes I."/>
            <person name="Hoskins R.A."/>
            <person name="Hubisz M.J."/>
            <person name="Hultmark D."/>
            <person name="Huntley M.A."/>
            <person name="Jaffe D.B."/>
            <person name="Jagadeeshan S."/>
            <person name="Jeck W.R."/>
            <person name="Johnson J."/>
            <person name="Jones C.D."/>
            <person name="Jordan W.C."/>
            <person name="Karpen G.H."/>
            <person name="Kataoka E."/>
            <person name="Keightley P.D."/>
            <person name="Kheradpour P."/>
            <person name="Kirkness E.F."/>
            <person name="Koerich L.B."/>
            <person name="Kristiansen K."/>
            <person name="Kudrna D."/>
            <person name="Kulathinal R.J."/>
            <person name="Kumar S."/>
            <person name="Kwok R."/>
            <person name="Lander E."/>
            <person name="Langley C.H."/>
            <person name="Lapoint R."/>
            <person name="Lazzaro B.P."/>
            <person name="Lee S.J."/>
            <person name="Levesque L."/>
            <person name="Li R."/>
            <person name="Lin C.F."/>
            <person name="Lin M.F."/>
            <person name="Lindblad-Toh K."/>
            <person name="Llopart A."/>
            <person name="Long M."/>
            <person name="Low L."/>
            <person name="Lozovsky E."/>
            <person name="Lu J."/>
            <person name="Luo M."/>
            <person name="Machado C.A."/>
            <person name="Makalowski W."/>
            <person name="Marzo M."/>
            <person name="Matsuda M."/>
            <person name="Matzkin L."/>
            <person name="McAllister B."/>
            <person name="McBride C.S."/>
            <person name="McKernan B."/>
            <person name="McKernan K."/>
            <person name="Mendez-Lago M."/>
            <person name="Minx P."/>
            <person name="Mollenhauer M.U."/>
            <person name="Montooth K."/>
            <person name="Mount S.M."/>
            <person name="Mu X."/>
            <person name="Myers E."/>
            <person name="Negre B."/>
            <person name="Newfeld S."/>
            <person name="Nielsen R."/>
            <person name="Noor M.A."/>
            <person name="O'Grady P."/>
            <person name="Pachter L."/>
            <person name="Papaceit M."/>
            <person name="Parisi M.J."/>
            <person name="Parisi M."/>
            <person name="Parts L."/>
            <person name="Pedersen J.S."/>
            <person name="Pesole G."/>
            <person name="Phillippy A.M."/>
            <person name="Ponting C.P."/>
            <person name="Pop M."/>
            <person name="Porcelli D."/>
            <person name="Powell J.R."/>
            <person name="Prohaska S."/>
            <person name="Pruitt K."/>
            <person name="Puig M."/>
            <person name="Quesneville H."/>
            <person name="Ram K.R."/>
            <person name="Rand D."/>
            <person name="Rasmussen M.D."/>
            <person name="Reed L.K."/>
            <person name="Reenan R."/>
            <person name="Reily A."/>
            <person name="Remington K.A."/>
            <person name="Rieger T.T."/>
            <person name="Ritchie M.G."/>
            <person name="Robin C."/>
            <person name="Rogers Y.H."/>
            <person name="Rohde C."/>
            <person name="Rozas J."/>
            <person name="Rubenfield M.J."/>
            <person name="Ruiz A."/>
            <person name="Russo S."/>
            <person name="Salzberg S.L."/>
            <person name="Sanchez-Gracia A."/>
            <person name="Saranga D.J."/>
            <person name="Sato H."/>
            <person name="Schaeffer S.W."/>
            <person name="Schatz M.C."/>
            <person name="Schlenke T."/>
            <person name="Schwartz R."/>
            <person name="Segarra C."/>
            <person name="Singh R.S."/>
            <person name="Sirot L."/>
            <person name="Sirota M."/>
            <person name="Sisneros N.B."/>
            <person name="Smith C.D."/>
            <person name="Smith T.F."/>
            <person name="Spieth J."/>
            <person name="Stage D.E."/>
            <person name="Stark A."/>
            <person name="Stephan W."/>
            <person name="Strausberg R.L."/>
            <person name="Strempel S."/>
            <person name="Sturgill D."/>
            <person name="Sutton G."/>
            <person name="Sutton G.G."/>
            <person name="Tao W."/>
            <person name="Teichmann S."/>
            <person name="Tobari Y.N."/>
            <person name="Tomimura Y."/>
            <person name="Tsolas J.M."/>
            <person name="Valente V.L."/>
            <person name="Venter E."/>
            <person name="Venter J.C."/>
            <person name="Vicario S."/>
            <person name="Vieira F.G."/>
            <person name="Vilella A.J."/>
            <person name="Villasante A."/>
            <person name="Walenz B."/>
            <person name="Wang J."/>
            <person name="Wasserman M."/>
            <person name="Watts T."/>
            <person name="Wilson D."/>
            <person name="Wilson R.K."/>
            <person name="Wing R.A."/>
            <person name="Wolfner M.F."/>
            <person name="Wong A."/>
            <person name="Wong G.K."/>
            <person name="Wu C.I."/>
            <person name="Wu G."/>
            <person name="Yamamoto D."/>
            <person name="Yang H.P."/>
            <person name="Yang S.P."/>
            <person name="Yorke J.A."/>
            <person name="Yoshida K."/>
            <person name="Zdobnov E."/>
            <person name="Zhang P."/>
            <person name="Zhang Y."/>
            <person name="Zimin A.V."/>
            <person name="Baldwin J."/>
            <person name="Abdouelleil A."/>
            <person name="Abdulkadir J."/>
            <person name="Abebe A."/>
            <person name="Abera B."/>
            <person name="Abreu J."/>
            <person name="Acer S.C."/>
            <person name="Aftuck L."/>
            <person name="Alexander A."/>
            <person name="An P."/>
            <person name="Anderson E."/>
            <person name="Anderson S."/>
            <person name="Arachi H."/>
            <person name="Azer M."/>
            <person name="Bachantsang P."/>
            <person name="Barry A."/>
            <person name="Bayul T."/>
            <person name="Berlin A."/>
            <person name="Bessette D."/>
            <person name="Bloom T."/>
            <person name="Blye J."/>
            <person name="Boguslavskiy L."/>
            <person name="Bonnet C."/>
            <person name="Boukhgalter B."/>
            <person name="Bourzgui I."/>
            <person name="Brown A."/>
            <person name="Cahill P."/>
            <person name="Channer S."/>
            <person name="Cheshatsang Y."/>
            <person name="Chuda L."/>
            <person name="Citroen M."/>
            <person name="Collymore A."/>
            <person name="Cooke P."/>
            <person name="Costello M."/>
            <person name="D'Aco K."/>
            <person name="Daza R."/>
            <person name="De Haan G."/>
            <person name="DeGray S."/>
            <person name="DeMaso C."/>
            <person name="Dhargay N."/>
            <person name="Dooley K."/>
            <person name="Dooley E."/>
            <person name="Doricent M."/>
            <person name="Dorje P."/>
            <person name="Dorjee K."/>
            <person name="Dupes A."/>
            <person name="Elong R."/>
            <person name="Falk J."/>
            <person name="Farina A."/>
            <person name="Faro S."/>
            <person name="Ferguson D."/>
            <person name="Fisher S."/>
            <person name="Foley C.D."/>
            <person name="Franke A."/>
            <person name="Friedrich D."/>
            <person name="Gadbois L."/>
            <person name="Gearin G."/>
            <person name="Gearin C.R."/>
            <person name="Giannoukos G."/>
            <person name="Goode T."/>
            <person name="Graham J."/>
            <person name="Grandbois E."/>
            <person name="Grewal S."/>
            <person name="Gyaltsen K."/>
            <person name="Hafez N."/>
            <person name="Hagos B."/>
            <person name="Hall J."/>
            <person name="Henson C."/>
            <person name="Hollinger A."/>
            <person name="Honan T."/>
            <person name="Huard M.D."/>
            <person name="Hughes L."/>
            <person name="Hurhula B."/>
            <person name="Husby M.E."/>
            <person name="Kamat A."/>
            <person name="Kanga B."/>
            <person name="Kashin S."/>
            <person name="Khazanovich D."/>
            <person name="Kisner P."/>
            <person name="Lance K."/>
            <person name="Lara M."/>
            <person name="Lee W."/>
            <person name="Lennon N."/>
            <person name="Letendre F."/>
            <person name="LeVine R."/>
            <person name="Lipovsky A."/>
            <person name="Liu X."/>
            <person name="Liu J."/>
            <person name="Liu S."/>
            <person name="Lokyitsang T."/>
            <person name="Lokyitsang Y."/>
            <person name="Lubonja R."/>
            <person name="Lui A."/>
            <person name="MacDonald P."/>
            <person name="Magnisalis V."/>
            <person name="Maru K."/>
            <person name="Matthews C."/>
            <person name="McCusker W."/>
            <person name="McDonough S."/>
            <person name="Mehta T."/>
            <person name="Meldrim J."/>
            <person name="Meneus L."/>
            <person name="Mihai O."/>
            <person name="Mihalev A."/>
            <person name="Mihova T."/>
            <person name="Mittelman R."/>
            <person name="Mlenga V."/>
            <person name="Montmayeur A."/>
            <person name="Mulrain L."/>
            <person name="Navidi A."/>
            <person name="Naylor J."/>
            <person name="Negash T."/>
            <person name="Nguyen T."/>
            <person name="Nguyen N."/>
            <person name="Nicol R."/>
            <person name="Norbu C."/>
            <person name="Norbu N."/>
            <person name="Novod N."/>
            <person name="O'Neill B."/>
            <person name="Osman S."/>
            <person name="Markiewicz E."/>
            <person name="Oyono O.L."/>
            <person name="Patti C."/>
            <person name="Phunkhang P."/>
            <person name="Pierre F."/>
            <person name="Priest M."/>
            <person name="Raghuraman S."/>
            <person name="Rege F."/>
            <person name="Reyes R."/>
            <person name="Rise C."/>
            <person name="Rogov P."/>
            <person name="Ross K."/>
            <person name="Ryan E."/>
            <person name="Settipalli S."/>
            <person name="Shea T."/>
            <person name="Sherpa N."/>
            <person name="Shi L."/>
            <person name="Shih D."/>
            <person name="Sparrow T."/>
            <person name="Spaulding J."/>
            <person name="Stalker J."/>
            <person name="Stange-Thomann N."/>
            <person name="Stavropoulos S."/>
            <person name="Stone C."/>
            <person name="Strader C."/>
            <person name="Tesfaye S."/>
            <person name="Thomson T."/>
            <person name="Thoulutsang Y."/>
            <person name="Thoulutsang D."/>
            <person name="Topham K."/>
            <person name="Topping I."/>
            <person name="Tsamla T."/>
            <person name="Vassiliev H."/>
            <person name="Vo A."/>
            <person name="Wangchuk T."/>
            <person name="Wangdi T."/>
            <person name="Weiand M."/>
            <person name="Wilkinson J."/>
            <person name="Wilson A."/>
            <person name="Yadav S."/>
            <person name="Young G."/>
            <person name="Yu Q."/>
            <person name="Zembek L."/>
            <person name="Zhong D."/>
            <person name="Zimmer A."/>
            <person name="Zwirko Z."/>
            <person name="Jaffe D.B."/>
            <person name="Alvarez P."/>
            <person name="Brockman W."/>
            <person name="Butler J."/>
            <person name="Chin C."/>
            <person name="Gnerre S."/>
            <person name="Grabherr M."/>
            <person name="Kleber M."/>
            <person name="Mauceli E."/>
            <person name="MacCallum I."/>
        </authorList>
    </citation>
    <scope>NUCLEOTIDE SEQUENCE [LARGE SCALE GENOMIC DNA]</scope>
    <source>
        <strain evidence="3">Tucson 15010-1051.87</strain>
    </source>
</reference>
<dbReference type="STRING" id="7244.A0A0Q9W000"/>
<feature type="compositionally biased region" description="Basic residues" evidence="1">
    <location>
        <begin position="208"/>
        <end position="217"/>
    </location>
</feature>
<name>A0A0Q9W000_DROVI</name>
<evidence type="ECO:0000256" key="1">
    <source>
        <dbReference type="SAM" id="MobiDB-lite"/>
    </source>
</evidence>
<accession>A0A0Q9W000</accession>
<protein>
    <submittedName>
        <fullName evidence="2">Uncharacterized protein, isoform C</fullName>
    </submittedName>
</protein>
<evidence type="ECO:0000313" key="3">
    <source>
        <dbReference type="Proteomes" id="UP000008792"/>
    </source>
</evidence>
<gene>
    <name evidence="2" type="primary">Dvir\GJ14383</name>
    <name evidence="2" type="ORF">Dvir_GJ14383</name>
</gene>
<dbReference type="Proteomes" id="UP000008792">
    <property type="component" value="Unassembled WGS sequence"/>
</dbReference>
<sequence>MLILGVTRTTITSNETCLQFFIHLVFAQFSVTFCVRLHAVLPCTTSRNDKLEDMNKTKPSKAGLPVRLVIFLLFVAQAASRPSTENEGDIASLPPDADNVEFHHVKVVDGVMHEDHPVVMYKEDFVNEDYDPTKNETKVHHRKLFKGQQRIRHHHLRPPTKPVAVEEKIVFDVLPESPLILGDDDSVADKYEVAQLVQPLQQESPQKYPKKYHSRQRRQADNPYVRKSYKSDFYGKAPAPYYLPVQPQYHYQRIPVVGKKPKYQGKLPFWQTPKPSLKPMSIGNRDDFGEDNENSLFHNSNPDDADFSMFDQPRPDDKVTGGGNGINWQSPPVQESEPAPVFGSSQGRRPTSGPARRPDIQFPPWPPTTSRPEVLSPSTTRRPAPPPQVTSSPPAQTTARVSNCVWAIVNCCSQGSNKIRYNCFEEFGCHGAFWGVNPCADNIRDRAIASLTRSSK</sequence>
<dbReference type="OrthoDB" id="6350087at2759"/>
<dbReference type="InParanoid" id="A0A0Q9W000"/>
<dbReference type="FunCoup" id="A0A0Q9W000">
    <property type="interactions" value="2"/>
</dbReference>
<dbReference type="EMBL" id="CH940656">
    <property type="protein sequence ID" value="KRF78242.1"/>
    <property type="molecule type" value="Genomic_DNA"/>
</dbReference>
<proteinExistence type="predicted"/>
<dbReference type="eggNOG" id="ENOG502SFUK">
    <property type="taxonomic scope" value="Eukaryota"/>
</dbReference>